<evidence type="ECO:0000256" key="12">
    <source>
        <dbReference type="ARBA" id="ARBA00053027"/>
    </source>
</evidence>
<accession>A0A318HJY7</accession>
<evidence type="ECO:0000256" key="14">
    <source>
        <dbReference type="PIRSR" id="PIRSR602480-1"/>
    </source>
</evidence>
<gene>
    <name evidence="16" type="ORF">C8E89_108180</name>
</gene>
<evidence type="ECO:0000256" key="1">
    <source>
        <dbReference type="ARBA" id="ARBA00001941"/>
    </source>
</evidence>
<dbReference type="InterPro" id="IPR002480">
    <property type="entry name" value="DAHP_synth_2"/>
</dbReference>
<evidence type="ECO:0000256" key="7">
    <source>
        <dbReference type="ARBA" id="ARBA00022723"/>
    </source>
</evidence>
<feature type="binding site" evidence="14">
    <location>
        <position position="309"/>
    </location>
    <ligand>
        <name>phosphoenolpyruvate</name>
        <dbReference type="ChEBI" id="CHEBI:58702"/>
    </ligand>
</feature>
<keyword evidence="4 14" id="KW-0104">Cadmium</keyword>
<dbReference type="PANTHER" id="PTHR21337">
    <property type="entry name" value="PHOSPHO-2-DEHYDRO-3-DEOXYHEPTONATE ALDOLASE 1, 2"/>
    <property type="match status" value="1"/>
</dbReference>
<dbReference type="PANTHER" id="PTHR21337:SF0">
    <property type="entry name" value="PHOSPHO-2-DEHYDRO-3-DEOXYHEPTONATE ALDOLASE"/>
    <property type="match status" value="1"/>
</dbReference>
<evidence type="ECO:0000256" key="6">
    <source>
        <dbReference type="ARBA" id="ARBA00022679"/>
    </source>
</evidence>
<keyword evidence="8 15" id="KW-0057">Aromatic amino acid biosynthesis</keyword>
<dbReference type="Pfam" id="PF01474">
    <property type="entry name" value="DAHP_synth_2"/>
    <property type="match status" value="1"/>
</dbReference>
<evidence type="ECO:0000256" key="4">
    <source>
        <dbReference type="ARBA" id="ARBA00022539"/>
    </source>
</evidence>
<dbReference type="FunFam" id="3.20.20.70:FF:000128">
    <property type="entry name" value="Phospho-2-dehydro-3-deoxyheptonate aldolase"/>
    <property type="match status" value="1"/>
</dbReference>
<evidence type="ECO:0000256" key="9">
    <source>
        <dbReference type="ARBA" id="ARBA00023211"/>
    </source>
</evidence>
<dbReference type="GO" id="GO:0008652">
    <property type="term" value="P:amino acid biosynthetic process"/>
    <property type="evidence" value="ECO:0007669"/>
    <property type="project" value="UniProtKB-KW"/>
</dbReference>
<name>A0A318HJY7_9MYCO</name>
<evidence type="ECO:0000256" key="5">
    <source>
        <dbReference type="ARBA" id="ARBA00022605"/>
    </source>
</evidence>
<dbReference type="Proteomes" id="UP000247781">
    <property type="component" value="Unassembled WGS sequence"/>
</dbReference>
<dbReference type="AlphaFoldDB" id="A0A318HJY7"/>
<dbReference type="OrthoDB" id="9766852at2"/>
<feature type="binding site" evidence="14">
    <location>
        <position position="126"/>
    </location>
    <ligand>
        <name>phosphoenolpyruvate</name>
        <dbReference type="ChEBI" id="CHEBI:58702"/>
    </ligand>
</feature>
<feature type="binding site" evidence="14">
    <location>
        <position position="340"/>
    </location>
    <ligand>
        <name>phosphoenolpyruvate</name>
        <dbReference type="ChEBI" id="CHEBI:58702"/>
    </ligand>
</feature>
<proteinExistence type="inferred from homology"/>
<sequence>MNWTVDVPIDQLPSLPPLPEELRHRLDAALAKPAAQQPTWDPESARVMRTVLESVPPVTVAAEIERLKGQLADVARGEAFLLQGGDCAETFVDNTEPHIRANIRTLLQMAVVLTYGASMPVVKVARIAGQYAKPRSSDIDSLGLRSYRGDMINGFAPDAAVREHDASRLVRAYANASAAMNLTRALTASGLASLHLVHDWNREFVRTSPAGARYEALAAEIDRGLTFMSACGVDDHNLQTAEIYASHEALVLDYERAMLRLSTDFPVEKPEPRLYDLSAHYVWIGERTRQLDGAHIAFAEVIANPIGVKIGPTMTPELAVEYVERLDPHNQPGRLTLVSRLGNNKVRDLLPPIIEKVQATGHQVIWQCDPMHGNTHESSTGYKTRHFDRIVDEVQGFFEVHRALGTHPGGIHVEITGENVTECLGGAQDISDSDLAGRYETACDPRLNTQQSLELAFLVAEMLRD</sequence>
<evidence type="ECO:0000256" key="13">
    <source>
        <dbReference type="ARBA" id="ARBA00059301"/>
    </source>
</evidence>
<evidence type="ECO:0000256" key="3">
    <source>
        <dbReference type="ARBA" id="ARBA00008911"/>
    </source>
</evidence>
<protein>
    <recommendedName>
        <fullName evidence="15">Phospho-2-dehydro-3-deoxyheptonate aldolase</fullName>
        <ecNumber evidence="15">2.5.1.54</ecNumber>
    </recommendedName>
</protein>
<feature type="binding site" evidence="14">
    <location>
        <position position="444"/>
    </location>
    <ligand>
        <name>Mn(2+)</name>
        <dbReference type="ChEBI" id="CHEBI:29035"/>
    </ligand>
</feature>
<dbReference type="SUPFAM" id="SSF51569">
    <property type="entry name" value="Aldolase"/>
    <property type="match status" value="1"/>
</dbReference>
<dbReference type="InterPro" id="IPR013785">
    <property type="entry name" value="Aldolase_TIM"/>
</dbReference>
<feature type="binding site" evidence="14">
    <location>
        <position position="87"/>
    </location>
    <ligand>
        <name>Mn(2+)</name>
        <dbReference type="ChEBI" id="CHEBI:29035"/>
    </ligand>
</feature>
<dbReference type="EMBL" id="QJJU01000008">
    <property type="protein sequence ID" value="PXX08514.1"/>
    <property type="molecule type" value="Genomic_DNA"/>
</dbReference>
<keyword evidence="6 15" id="KW-0808">Transferase</keyword>
<dbReference type="NCBIfam" id="TIGR01358">
    <property type="entry name" value="DAHP_synth_II"/>
    <property type="match status" value="1"/>
</dbReference>
<dbReference type="GO" id="GO:0005737">
    <property type="term" value="C:cytoplasm"/>
    <property type="evidence" value="ECO:0007669"/>
    <property type="project" value="UniProtKB-ARBA"/>
</dbReference>
<dbReference type="GO" id="GO:0009073">
    <property type="term" value="P:aromatic amino acid family biosynthetic process"/>
    <property type="evidence" value="ECO:0007669"/>
    <property type="project" value="UniProtKB-KW"/>
</dbReference>
<evidence type="ECO:0000256" key="11">
    <source>
        <dbReference type="ARBA" id="ARBA00050892"/>
    </source>
</evidence>
<keyword evidence="10 14" id="KW-0170">Cobalt</keyword>
<comment type="cofactor">
    <cofactor evidence="12">
        <name>Cd(2+)</name>
        <dbReference type="ChEBI" id="CHEBI:48775"/>
    </cofactor>
</comment>
<evidence type="ECO:0000256" key="15">
    <source>
        <dbReference type="RuleBase" id="RU363071"/>
    </source>
</evidence>
<comment type="pathway">
    <text evidence="2 15">Metabolic intermediate biosynthesis; chorismate biosynthesis; chorismate from D-erythrose 4-phosphate and phosphoenolpyruvate: step 1/7.</text>
</comment>
<keyword evidence="5 15" id="KW-0028">Amino-acid biosynthesis</keyword>
<comment type="cofactor">
    <cofactor evidence="14">
        <name>Mn(2+)</name>
        <dbReference type="ChEBI" id="CHEBI:29035"/>
    </cofactor>
    <cofactor evidence="14">
        <name>Co(2+)</name>
        <dbReference type="ChEBI" id="CHEBI:48828"/>
    </cofactor>
    <cofactor evidence="14">
        <name>Cd(2+)</name>
        <dbReference type="ChEBI" id="CHEBI:48775"/>
    </cofactor>
    <text evidence="14">Binds 1 divalent cation per subunit. The enzyme is active with manganese, cobalt or cadmium ions.</text>
</comment>
<evidence type="ECO:0000256" key="8">
    <source>
        <dbReference type="ARBA" id="ARBA00023141"/>
    </source>
</evidence>
<comment type="catalytic activity">
    <reaction evidence="11">
        <text>D-erythrose 4-phosphate + phosphoenolpyruvate + H2O = 7-phospho-2-dehydro-3-deoxy-D-arabino-heptonate + phosphate</text>
        <dbReference type="Rhea" id="RHEA:14717"/>
        <dbReference type="ChEBI" id="CHEBI:15377"/>
        <dbReference type="ChEBI" id="CHEBI:16897"/>
        <dbReference type="ChEBI" id="CHEBI:43474"/>
        <dbReference type="ChEBI" id="CHEBI:58394"/>
        <dbReference type="ChEBI" id="CHEBI:58702"/>
        <dbReference type="EC" id="2.5.1.54"/>
    </reaction>
    <physiologicalReaction direction="left-to-right" evidence="11">
        <dbReference type="Rhea" id="RHEA:14718"/>
    </physiologicalReaction>
</comment>
<organism evidence="16 17">
    <name type="scientific">Mycolicibacterium moriokaense</name>
    <dbReference type="NCBI Taxonomy" id="39691"/>
    <lineage>
        <taxon>Bacteria</taxon>
        <taxon>Bacillati</taxon>
        <taxon>Actinomycetota</taxon>
        <taxon>Actinomycetes</taxon>
        <taxon>Mycobacteriales</taxon>
        <taxon>Mycobacteriaceae</taxon>
        <taxon>Mycolicibacterium</taxon>
    </lineage>
</organism>
<evidence type="ECO:0000256" key="2">
    <source>
        <dbReference type="ARBA" id="ARBA00004688"/>
    </source>
</evidence>
<dbReference type="EC" id="2.5.1.54" evidence="15"/>
<evidence type="ECO:0000313" key="16">
    <source>
        <dbReference type="EMBL" id="PXX08514.1"/>
    </source>
</evidence>
<keyword evidence="9 14" id="KW-0464">Manganese</keyword>
<dbReference type="GO" id="GO:0003849">
    <property type="term" value="F:3-deoxy-7-phosphoheptulonate synthase activity"/>
    <property type="evidence" value="ECO:0007669"/>
    <property type="project" value="UniProtKB-EC"/>
</dbReference>
<reference evidence="17" key="1">
    <citation type="submission" date="2018-05" db="EMBL/GenBank/DDBJ databases">
        <authorList>
            <person name="Deangelis K."/>
            <person name="Huntemann M."/>
            <person name="Clum A."/>
            <person name="Pillay M."/>
            <person name="Palaniappan K."/>
            <person name="Varghese N."/>
            <person name="Mikhailova N."/>
            <person name="Stamatis D."/>
            <person name="Reddy T."/>
            <person name="Daum C."/>
            <person name="Shapiro N."/>
            <person name="Ivanova N."/>
            <person name="Kyrpides N."/>
            <person name="Woyke T."/>
        </authorList>
    </citation>
    <scope>NUCLEOTIDE SEQUENCE [LARGE SCALE GENOMIC DNA]</scope>
    <source>
        <strain evidence="17">GAS496</strain>
    </source>
</reference>
<comment type="function">
    <text evidence="13">Catalyzes an aldol-like condensation reaction between phosphoenolpyruvate (PEP) and D-erythrose 4-phosphate (E4P) to generate 3-deoxy-D-arabino-heptulosonate 7-phosphate (DAH7P) and inorganic phosphate.</text>
</comment>
<evidence type="ECO:0000256" key="10">
    <source>
        <dbReference type="ARBA" id="ARBA00023285"/>
    </source>
</evidence>
<keyword evidence="17" id="KW-1185">Reference proteome</keyword>
<reference evidence="16 17" key="2">
    <citation type="submission" date="2018-06" db="EMBL/GenBank/DDBJ databases">
        <title>Sequencing of bacterial isolates from soil warming experiment in Harvard Forest, Massachusetts, USA.</title>
        <authorList>
            <person name="Deangelis K.PhD."/>
        </authorList>
    </citation>
    <scope>NUCLEOTIDE SEQUENCE [LARGE SCALE GENOMIC DNA]</scope>
    <source>
        <strain evidence="16 17">GAS496</strain>
    </source>
</reference>
<comment type="caution">
    <text evidence="16">The sequence shown here is derived from an EMBL/GenBank/DDBJ whole genome shotgun (WGS) entry which is preliminary data.</text>
</comment>
<comment type="similarity">
    <text evidence="3 15">Belongs to the class-II DAHP synthase family.</text>
</comment>
<comment type="cofactor">
    <cofactor evidence="1">
        <name>Co(2+)</name>
        <dbReference type="ChEBI" id="CHEBI:48828"/>
    </cofactor>
</comment>
<feature type="binding site" evidence="14">
    <location>
        <position position="372"/>
    </location>
    <ligand>
        <name>Mn(2+)</name>
        <dbReference type="ChEBI" id="CHEBI:29035"/>
    </ligand>
</feature>
<dbReference type="UniPathway" id="UPA00053">
    <property type="reaction ID" value="UER00084"/>
</dbReference>
<feature type="binding site" evidence="14">
    <location>
        <position position="414"/>
    </location>
    <ligand>
        <name>Mn(2+)</name>
        <dbReference type="ChEBI" id="CHEBI:29035"/>
    </ligand>
</feature>
<dbReference type="GO" id="GO:0009423">
    <property type="term" value="P:chorismate biosynthetic process"/>
    <property type="evidence" value="ECO:0007669"/>
    <property type="project" value="UniProtKB-UniPathway"/>
</dbReference>
<dbReference type="GO" id="GO:0046872">
    <property type="term" value="F:metal ion binding"/>
    <property type="evidence" value="ECO:0007669"/>
    <property type="project" value="UniProtKB-KW"/>
</dbReference>
<dbReference type="RefSeq" id="WP_110316713.1">
    <property type="nucleotide sequence ID" value="NZ_QJJU01000008.1"/>
</dbReference>
<keyword evidence="7" id="KW-0479">Metal-binding</keyword>
<dbReference type="FunFam" id="3.20.20.70:FF:000139">
    <property type="entry name" value="Phospho-2-dehydro-3-deoxyheptonate aldolase"/>
    <property type="match status" value="1"/>
</dbReference>
<feature type="binding site" evidence="14">
    <location>
        <begin position="286"/>
        <end position="287"/>
    </location>
    <ligand>
        <name>phosphoenolpyruvate</name>
        <dbReference type="ChEBI" id="CHEBI:58702"/>
    </ligand>
</feature>
<evidence type="ECO:0000313" key="17">
    <source>
        <dbReference type="Proteomes" id="UP000247781"/>
    </source>
</evidence>
<dbReference type="Gene3D" id="3.20.20.70">
    <property type="entry name" value="Aldolase class I"/>
    <property type="match status" value="2"/>
</dbReference>